<evidence type="ECO:0000313" key="8">
    <source>
        <dbReference type="Proteomes" id="UP000010808"/>
    </source>
</evidence>
<feature type="signal peptide" evidence="5">
    <location>
        <begin position="1"/>
        <end position="20"/>
    </location>
</feature>
<reference evidence="7 8" key="1">
    <citation type="submission" date="2012-10" db="EMBL/GenBank/DDBJ databases">
        <authorList>
            <person name="Genoscope - CEA"/>
        </authorList>
    </citation>
    <scope>NUCLEOTIDE SEQUENCE [LARGE SCALE GENOMIC DNA]</scope>
    <source>
        <strain evidence="8">AM13 / DSM 14728</strain>
    </source>
</reference>
<evidence type="ECO:0000256" key="5">
    <source>
        <dbReference type="SAM" id="SignalP"/>
    </source>
</evidence>
<dbReference type="SUPFAM" id="SSF103088">
    <property type="entry name" value="OmpA-like"/>
    <property type="match status" value="1"/>
</dbReference>
<dbReference type="KEGG" id="dhy:DESAM_20655"/>
<gene>
    <name evidence="7" type="ORF">DESAM_20655</name>
</gene>
<dbReference type="PANTHER" id="PTHR30329:SF21">
    <property type="entry name" value="LIPOPROTEIN YIAD-RELATED"/>
    <property type="match status" value="1"/>
</dbReference>
<keyword evidence="5" id="KW-0732">Signal</keyword>
<dbReference type="HOGENOM" id="CLU_1552789_0_0_7"/>
<sequence>MKKVLLSLLLILVSASTAMAQGNGFASSSKDMLSMLTGSGGKVYLKIEFEVGSAKISKSALSLVDALGSALISADSMEVKLIGHTDSAGKKEYNRKLSLDRAVAVKKYLADHFKISASRIKVAGMGEDKPVAPNNTAQGRALNRRVEVINISPKAEEKALELKKAAPALDTKSLW</sequence>
<accession>L0R9R1</accession>
<evidence type="ECO:0000256" key="4">
    <source>
        <dbReference type="PROSITE-ProRule" id="PRU00473"/>
    </source>
</evidence>
<feature type="domain" description="OmpA-like" evidence="6">
    <location>
        <begin position="36"/>
        <end position="154"/>
    </location>
</feature>
<evidence type="ECO:0000259" key="6">
    <source>
        <dbReference type="PROSITE" id="PS51123"/>
    </source>
</evidence>
<keyword evidence="2 4" id="KW-0472">Membrane</keyword>
<evidence type="ECO:0000313" key="7">
    <source>
        <dbReference type="EMBL" id="CCO22942.1"/>
    </source>
</evidence>
<dbReference type="PATRIC" id="fig|1121451.3.peg.913"/>
<keyword evidence="8" id="KW-1185">Reference proteome</keyword>
<dbReference type="Proteomes" id="UP000010808">
    <property type="component" value="Chromosome"/>
</dbReference>
<organism evidence="7 8">
    <name type="scientific">Maridesulfovibrio hydrothermalis AM13 = DSM 14728</name>
    <dbReference type="NCBI Taxonomy" id="1121451"/>
    <lineage>
        <taxon>Bacteria</taxon>
        <taxon>Pseudomonadati</taxon>
        <taxon>Thermodesulfobacteriota</taxon>
        <taxon>Desulfovibrionia</taxon>
        <taxon>Desulfovibrionales</taxon>
        <taxon>Desulfovibrionaceae</taxon>
        <taxon>Maridesulfovibrio</taxon>
    </lineage>
</organism>
<evidence type="ECO:0000256" key="1">
    <source>
        <dbReference type="ARBA" id="ARBA00004442"/>
    </source>
</evidence>
<proteinExistence type="predicted"/>
<dbReference type="Pfam" id="PF00691">
    <property type="entry name" value="OmpA"/>
    <property type="match status" value="1"/>
</dbReference>
<evidence type="ECO:0000256" key="3">
    <source>
        <dbReference type="ARBA" id="ARBA00023237"/>
    </source>
</evidence>
<dbReference type="EMBL" id="FO203522">
    <property type="protein sequence ID" value="CCO22942.1"/>
    <property type="molecule type" value="Genomic_DNA"/>
</dbReference>
<comment type="subcellular location">
    <subcellularLocation>
        <location evidence="1">Cell outer membrane</location>
    </subcellularLocation>
</comment>
<dbReference type="RefSeq" id="WP_015335547.1">
    <property type="nucleotide sequence ID" value="NC_020055.1"/>
</dbReference>
<name>L0R9R1_9BACT</name>
<dbReference type="InterPro" id="IPR006665">
    <property type="entry name" value="OmpA-like"/>
</dbReference>
<dbReference type="Gene3D" id="3.30.1330.60">
    <property type="entry name" value="OmpA-like domain"/>
    <property type="match status" value="1"/>
</dbReference>
<dbReference type="GO" id="GO:0009279">
    <property type="term" value="C:cell outer membrane"/>
    <property type="evidence" value="ECO:0007669"/>
    <property type="project" value="UniProtKB-SubCell"/>
</dbReference>
<dbReference type="InterPro" id="IPR006664">
    <property type="entry name" value="OMP_bac"/>
</dbReference>
<dbReference type="PRINTS" id="PR01021">
    <property type="entry name" value="OMPADOMAIN"/>
</dbReference>
<dbReference type="OrthoDB" id="9805566at2"/>
<dbReference type="InterPro" id="IPR050330">
    <property type="entry name" value="Bact_OuterMem_StrucFunc"/>
</dbReference>
<evidence type="ECO:0000256" key="2">
    <source>
        <dbReference type="ARBA" id="ARBA00023136"/>
    </source>
</evidence>
<dbReference type="PANTHER" id="PTHR30329">
    <property type="entry name" value="STATOR ELEMENT OF FLAGELLAR MOTOR COMPLEX"/>
    <property type="match status" value="1"/>
</dbReference>
<keyword evidence="3" id="KW-0998">Cell outer membrane</keyword>
<dbReference type="STRING" id="1121451.DESAM_20655"/>
<protein>
    <submittedName>
        <fullName evidence="7">OmpA/MotB domain protein</fullName>
    </submittedName>
</protein>
<dbReference type="eggNOG" id="COG2885">
    <property type="taxonomic scope" value="Bacteria"/>
</dbReference>
<feature type="chain" id="PRO_5003947174" evidence="5">
    <location>
        <begin position="21"/>
        <end position="175"/>
    </location>
</feature>
<dbReference type="CDD" id="cd07185">
    <property type="entry name" value="OmpA_C-like"/>
    <property type="match status" value="1"/>
</dbReference>
<dbReference type="InterPro" id="IPR036737">
    <property type="entry name" value="OmpA-like_sf"/>
</dbReference>
<dbReference type="AlphaFoldDB" id="L0R9R1"/>
<dbReference type="PROSITE" id="PS51123">
    <property type="entry name" value="OMPA_2"/>
    <property type="match status" value="1"/>
</dbReference>